<evidence type="ECO:0000259" key="1">
    <source>
        <dbReference type="Pfam" id="PF19647"/>
    </source>
</evidence>
<dbReference type="eggNOG" id="ENOG50320NB">
    <property type="taxonomic scope" value="Bacteria"/>
</dbReference>
<keyword evidence="3" id="KW-1185">Reference proteome</keyword>
<dbReference type="InterPro" id="IPR046148">
    <property type="entry name" value="Septknot"/>
</dbReference>
<dbReference type="Pfam" id="PF19647">
    <property type="entry name" value="Septknot"/>
    <property type="match status" value="1"/>
</dbReference>
<evidence type="ECO:0000313" key="3">
    <source>
        <dbReference type="Proteomes" id="UP000009874"/>
    </source>
</evidence>
<dbReference type="Proteomes" id="UP000009874">
    <property type="component" value="Unassembled WGS sequence"/>
</dbReference>
<dbReference type="RefSeq" id="WP_005664187.1">
    <property type="nucleotide sequence ID" value="NZ_JH992922.1"/>
</dbReference>
<dbReference type="HOGENOM" id="CLU_2407584_0_0_4"/>
<reference evidence="2 3" key="1">
    <citation type="submission" date="2012-09" db="EMBL/GenBank/DDBJ databases">
        <title>The Genome Sequence of Massilia timonae CCUG 45783.</title>
        <authorList>
            <consortium name="The Broad Institute Genome Sequencing Platform"/>
            <person name="Earl A."/>
            <person name="Ward D."/>
            <person name="Feldgarden M."/>
            <person name="Gevers D."/>
            <person name="Huys G."/>
            <person name="Walker B."/>
            <person name="Young S.K."/>
            <person name="Zeng Q."/>
            <person name="Gargeya S."/>
            <person name="Fitzgerald M."/>
            <person name="Haas B."/>
            <person name="Abouelleil A."/>
            <person name="Alvarado L."/>
            <person name="Arachchi H.M."/>
            <person name="Berlin A.M."/>
            <person name="Chapman S.B."/>
            <person name="Goldberg J."/>
            <person name="Griggs A."/>
            <person name="Gujja S."/>
            <person name="Hansen M."/>
            <person name="Howarth C."/>
            <person name="Imamovic A."/>
            <person name="Larimer J."/>
            <person name="McCowen C."/>
            <person name="Montmayeur A."/>
            <person name="Murphy C."/>
            <person name="Neiman D."/>
            <person name="Pearson M."/>
            <person name="Priest M."/>
            <person name="Roberts A."/>
            <person name="Saif S."/>
            <person name="Shea T."/>
            <person name="Sisk P."/>
            <person name="Sykes S."/>
            <person name="Wortman J."/>
            <person name="Nusbaum C."/>
            <person name="Birren B."/>
        </authorList>
    </citation>
    <scope>NUCLEOTIDE SEQUENCE [LARGE SCALE GENOMIC DNA]</scope>
    <source>
        <strain evidence="2 3">CCUG 45783</strain>
    </source>
</reference>
<protein>
    <recommendedName>
        <fullName evidence="1">7(1) septoil knot domain-containing protein</fullName>
    </recommendedName>
</protein>
<sequence>MAIIYQASNFGDADLRVALVERGMADLLVHRVAARGLAHGDALWYSTRHREDASVRVFFVSPGMAQLKIFFVPNQDEAGWQRPRPPAIHLR</sequence>
<name>K9DYE1_9BURK</name>
<proteinExistence type="predicted"/>
<accession>K9DYE1</accession>
<dbReference type="PATRIC" id="fig|883126.3.peg.837"/>
<dbReference type="OrthoDB" id="5954015at2"/>
<gene>
    <name evidence="2" type="ORF">HMPREF9710_00836</name>
</gene>
<organism evidence="2 3">
    <name type="scientific">Massilia timonae CCUG 45783</name>
    <dbReference type="NCBI Taxonomy" id="883126"/>
    <lineage>
        <taxon>Bacteria</taxon>
        <taxon>Pseudomonadati</taxon>
        <taxon>Pseudomonadota</taxon>
        <taxon>Betaproteobacteria</taxon>
        <taxon>Burkholderiales</taxon>
        <taxon>Oxalobacteraceae</taxon>
        <taxon>Telluria group</taxon>
        <taxon>Massilia</taxon>
    </lineage>
</organism>
<feature type="domain" description="7(1) septoil knot" evidence="1">
    <location>
        <begin position="1"/>
        <end position="81"/>
    </location>
</feature>
<comment type="caution">
    <text evidence="2">The sequence shown here is derived from an EMBL/GenBank/DDBJ whole genome shotgun (WGS) entry which is preliminary data.</text>
</comment>
<dbReference type="AlphaFoldDB" id="K9DYE1"/>
<evidence type="ECO:0000313" key="2">
    <source>
        <dbReference type="EMBL" id="EKU83657.1"/>
    </source>
</evidence>
<dbReference type="EMBL" id="AGZI01000009">
    <property type="protein sequence ID" value="EKU83657.1"/>
    <property type="molecule type" value="Genomic_DNA"/>
</dbReference>